<dbReference type="Pfam" id="PF03575">
    <property type="entry name" value="Peptidase_S51"/>
    <property type="match status" value="1"/>
</dbReference>
<keyword evidence="7" id="KW-1185">Reference proteome</keyword>
<dbReference type="OrthoDB" id="9799980at2"/>
<evidence type="ECO:0000313" key="7">
    <source>
        <dbReference type="Proteomes" id="UP000075615"/>
    </source>
</evidence>
<dbReference type="GO" id="GO:0006508">
    <property type="term" value="P:proteolysis"/>
    <property type="evidence" value="ECO:0007669"/>
    <property type="project" value="UniProtKB-KW"/>
</dbReference>
<name>A0A150X9R4_9BACT</name>
<protein>
    <recommendedName>
        <fullName evidence="8">Cyanophycinase</fullName>
    </recommendedName>
</protein>
<gene>
    <name evidence="6" type="ORF">AWN68_07890</name>
</gene>
<keyword evidence="3" id="KW-0378">Hydrolase</keyword>
<dbReference type="RefSeq" id="WP_068416841.1">
    <property type="nucleotide sequence ID" value="NZ_LRDB01000045.1"/>
</dbReference>
<evidence type="ECO:0000256" key="2">
    <source>
        <dbReference type="ARBA" id="ARBA00022670"/>
    </source>
</evidence>
<keyword evidence="2" id="KW-0645">Protease</keyword>
<reference evidence="6 7" key="1">
    <citation type="submission" date="2016-01" db="EMBL/GenBank/DDBJ databases">
        <title>Genome sequencing of Roseivirga echinicomitans KMM 6058.</title>
        <authorList>
            <person name="Selvaratnam C."/>
            <person name="Thevarajoo S."/>
            <person name="Goh K.M."/>
            <person name="Ee R."/>
            <person name="Chan K.-G."/>
            <person name="Chong C.S."/>
        </authorList>
    </citation>
    <scope>NUCLEOTIDE SEQUENCE [LARGE SCALE GENOMIC DNA]</scope>
    <source>
        <strain evidence="6 7">KMM 6058</strain>
    </source>
</reference>
<dbReference type="Proteomes" id="UP000075615">
    <property type="component" value="Unassembled WGS sequence"/>
</dbReference>
<evidence type="ECO:0000256" key="5">
    <source>
        <dbReference type="SAM" id="SignalP"/>
    </source>
</evidence>
<keyword evidence="5" id="KW-0732">Signal</keyword>
<dbReference type="EMBL" id="LRDB01000045">
    <property type="protein sequence ID" value="KYG75458.1"/>
    <property type="molecule type" value="Genomic_DNA"/>
</dbReference>
<dbReference type="PANTHER" id="PTHR36175:SF1">
    <property type="entry name" value="CYANOPHYCINASE"/>
    <property type="match status" value="1"/>
</dbReference>
<comment type="similarity">
    <text evidence="1">Belongs to the peptidase S51 family.</text>
</comment>
<evidence type="ECO:0000313" key="6">
    <source>
        <dbReference type="EMBL" id="KYG75458.1"/>
    </source>
</evidence>
<evidence type="ECO:0008006" key="8">
    <source>
        <dbReference type="Google" id="ProtNLM"/>
    </source>
</evidence>
<organism evidence="6 7">
    <name type="scientific">Roseivirga echinicomitans</name>
    <dbReference type="NCBI Taxonomy" id="296218"/>
    <lineage>
        <taxon>Bacteria</taxon>
        <taxon>Pseudomonadati</taxon>
        <taxon>Bacteroidota</taxon>
        <taxon>Cytophagia</taxon>
        <taxon>Cytophagales</taxon>
        <taxon>Roseivirgaceae</taxon>
        <taxon>Roseivirga</taxon>
    </lineage>
</organism>
<evidence type="ECO:0000256" key="1">
    <source>
        <dbReference type="ARBA" id="ARBA00006534"/>
    </source>
</evidence>
<dbReference type="Gene3D" id="3.40.50.880">
    <property type="match status" value="1"/>
</dbReference>
<dbReference type="STRING" id="296218.AWN68_07890"/>
<evidence type="ECO:0000256" key="3">
    <source>
        <dbReference type="ARBA" id="ARBA00022801"/>
    </source>
</evidence>
<feature type="chain" id="PRO_5007574425" description="Cyanophycinase" evidence="5">
    <location>
        <begin position="20"/>
        <end position="284"/>
    </location>
</feature>
<dbReference type="GO" id="GO:0008236">
    <property type="term" value="F:serine-type peptidase activity"/>
    <property type="evidence" value="ECO:0007669"/>
    <property type="project" value="UniProtKB-KW"/>
</dbReference>
<dbReference type="InterPro" id="IPR029062">
    <property type="entry name" value="Class_I_gatase-like"/>
</dbReference>
<feature type="signal peptide" evidence="5">
    <location>
        <begin position="1"/>
        <end position="19"/>
    </location>
</feature>
<dbReference type="CDD" id="cd03145">
    <property type="entry name" value="GAT1_cyanophycinase"/>
    <property type="match status" value="1"/>
</dbReference>
<proteinExistence type="inferred from homology"/>
<dbReference type="SUPFAM" id="SSF52317">
    <property type="entry name" value="Class I glutamine amidotransferase-like"/>
    <property type="match status" value="1"/>
</dbReference>
<dbReference type="PANTHER" id="PTHR36175">
    <property type="entry name" value="CYANOPHYCINASE"/>
    <property type="match status" value="1"/>
</dbReference>
<comment type="caution">
    <text evidence="6">The sequence shown here is derived from an EMBL/GenBank/DDBJ whole genome shotgun (WGS) entry which is preliminary data.</text>
</comment>
<keyword evidence="4" id="KW-0720">Serine protease</keyword>
<dbReference type="AlphaFoldDB" id="A0A150X9R4"/>
<evidence type="ECO:0000256" key="4">
    <source>
        <dbReference type="ARBA" id="ARBA00022825"/>
    </source>
</evidence>
<dbReference type="InterPro" id="IPR005320">
    <property type="entry name" value="Peptidase_S51"/>
</dbReference>
<sequence>MKKLSLTLLCIFLTVSLFSQTTEGPKSGHLIIAGGALKDPSVYAKIIELAGGEGKAHIVVIPTAGGDNVTPEVIKRIEQDWKGFGAAKVSVLHTTDPKEANTEAFSKVIDEAGGVYFLGGRQWRLADSYLNTKVHEKFFNLLKRDGVIAGSSAGATIQGSYLARGDTKGSNIMMGDHEVGLGFISNIAIDQHTLARNRQFDMFEILAKYPKLLGVALDEDTAMLVSGNEFEVIGQSYIMIYDGTHWNQTTGKYEANVEGEQKFHVLRAGRRYDMTERKVVSGSR</sequence>
<accession>A0A150X9R4</accession>